<accession>A0ABP7M962</accession>
<dbReference type="CDD" id="cd08417">
    <property type="entry name" value="PBP2_Nitroaromatics_like"/>
    <property type="match status" value="1"/>
</dbReference>
<dbReference type="Pfam" id="PF03466">
    <property type="entry name" value="LysR_substrate"/>
    <property type="match status" value="1"/>
</dbReference>
<dbReference type="Gene3D" id="1.10.10.10">
    <property type="entry name" value="Winged helix-like DNA-binding domain superfamily/Winged helix DNA-binding domain"/>
    <property type="match status" value="1"/>
</dbReference>
<dbReference type="PANTHER" id="PTHR30118">
    <property type="entry name" value="HTH-TYPE TRANSCRIPTIONAL REGULATOR LEUO-RELATED"/>
    <property type="match status" value="1"/>
</dbReference>
<name>A0ABP7M962_9GAMM</name>
<dbReference type="InterPro" id="IPR037402">
    <property type="entry name" value="YidZ_PBP2"/>
</dbReference>
<dbReference type="RefSeq" id="WP_344796384.1">
    <property type="nucleotide sequence ID" value="NZ_BAABBN010000004.1"/>
</dbReference>
<dbReference type="SUPFAM" id="SSF46785">
    <property type="entry name" value="Winged helix' DNA-binding domain"/>
    <property type="match status" value="1"/>
</dbReference>
<dbReference type="PRINTS" id="PR00039">
    <property type="entry name" value="HTHLYSR"/>
</dbReference>
<comment type="similarity">
    <text evidence="1">Belongs to the LysR transcriptional regulatory family.</text>
</comment>
<organism evidence="6 7">
    <name type="scientific">Litoribacillus peritrichatus</name>
    <dbReference type="NCBI Taxonomy" id="718191"/>
    <lineage>
        <taxon>Bacteria</taxon>
        <taxon>Pseudomonadati</taxon>
        <taxon>Pseudomonadota</taxon>
        <taxon>Gammaproteobacteria</taxon>
        <taxon>Oceanospirillales</taxon>
        <taxon>Oceanospirillaceae</taxon>
        <taxon>Litoribacillus</taxon>
    </lineage>
</organism>
<sequence length="316" mass="35710">MKHQELNLLVIFDAIMTESSITRAADRLALTQPAVSNALSRMRAAWDDELFVKDGRNIQPTLYAQNLWSQIKGPLHLLEEAVDTQKFDPSNAHRTFRIAAADVIIETIWRPLRKIIEKDAPNINIHAVPYTIINAEEVLHDAEVDMVVGGNLNTDNVILSEHLYSPCFICVMRPDHPLAKANMTLDEFVNAEHLLVSLSGDPTGLTDKMLAQQGLSRRISMTVNHFSAVTELLRESNLIAIVPSTAVEKAIFSGELAVVEPPIKILPNHVSSFWHKRQERDQGLLWLRKHVNCLIKSNAERHFEELKQRICKNSTR</sequence>
<dbReference type="SUPFAM" id="SSF53850">
    <property type="entry name" value="Periplasmic binding protein-like II"/>
    <property type="match status" value="1"/>
</dbReference>
<evidence type="ECO:0000256" key="4">
    <source>
        <dbReference type="ARBA" id="ARBA00023163"/>
    </source>
</evidence>
<evidence type="ECO:0000259" key="5">
    <source>
        <dbReference type="PROSITE" id="PS50931"/>
    </source>
</evidence>
<protein>
    <submittedName>
        <fullName evidence="6">LysR family transcriptional regulator</fullName>
    </submittedName>
</protein>
<keyword evidence="2" id="KW-0805">Transcription regulation</keyword>
<dbReference type="InterPro" id="IPR005119">
    <property type="entry name" value="LysR_subst-bd"/>
</dbReference>
<gene>
    <name evidence="6" type="ORF">GCM10022277_11480</name>
</gene>
<dbReference type="EMBL" id="BAABBN010000004">
    <property type="protein sequence ID" value="GAA3918082.1"/>
    <property type="molecule type" value="Genomic_DNA"/>
</dbReference>
<evidence type="ECO:0000313" key="6">
    <source>
        <dbReference type="EMBL" id="GAA3918082.1"/>
    </source>
</evidence>
<dbReference type="PANTHER" id="PTHR30118:SF6">
    <property type="entry name" value="HTH-TYPE TRANSCRIPTIONAL REGULATOR LEUO"/>
    <property type="match status" value="1"/>
</dbReference>
<dbReference type="Proteomes" id="UP001501565">
    <property type="component" value="Unassembled WGS sequence"/>
</dbReference>
<comment type="caution">
    <text evidence="6">The sequence shown here is derived from an EMBL/GenBank/DDBJ whole genome shotgun (WGS) entry which is preliminary data.</text>
</comment>
<evidence type="ECO:0000256" key="2">
    <source>
        <dbReference type="ARBA" id="ARBA00023015"/>
    </source>
</evidence>
<feature type="domain" description="HTH lysR-type" evidence="5">
    <location>
        <begin position="4"/>
        <end position="61"/>
    </location>
</feature>
<dbReference type="InterPro" id="IPR036388">
    <property type="entry name" value="WH-like_DNA-bd_sf"/>
</dbReference>
<evidence type="ECO:0000256" key="1">
    <source>
        <dbReference type="ARBA" id="ARBA00009437"/>
    </source>
</evidence>
<dbReference type="PROSITE" id="PS50931">
    <property type="entry name" value="HTH_LYSR"/>
    <property type="match status" value="1"/>
</dbReference>
<proteinExistence type="inferred from homology"/>
<evidence type="ECO:0000313" key="7">
    <source>
        <dbReference type="Proteomes" id="UP001501565"/>
    </source>
</evidence>
<keyword evidence="7" id="KW-1185">Reference proteome</keyword>
<dbReference type="Gene3D" id="3.40.190.10">
    <property type="entry name" value="Periplasmic binding protein-like II"/>
    <property type="match status" value="2"/>
</dbReference>
<dbReference type="InterPro" id="IPR000847">
    <property type="entry name" value="LysR_HTH_N"/>
</dbReference>
<dbReference type="InterPro" id="IPR050389">
    <property type="entry name" value="LysR-type_TF"/>
</dbReference>
<reference evidence="7" key="1">
    <citation type="journal article" date="2019" name="Int. J. Syst. Evol. Microbiol.">
        <title>The Global Catalogue of Microorganisms (GCM) 10K type strain sequencing project: providing services to taxonomists for standard genome sequencing and annotation.</title>
        <authorList>
            <consortium name="The Broad Institute Genomics Platform"/>
            <consortium name="The Broad Institute Genome Sequencing Center for Infectious Disease"/>
            <person name="Wu L."/>
            <person name="Ma J."/>
        </authorList>
    </citation>
    <scope>NUCLEOTIDE SEQUENCE [LARGE SCALE GENOMIC DNA]</scope>
    <source>
        <strain evidence="7">JCM 17551</strain>
    </source>
</reference>
<dbReference type="Pfam" id="PF00126">
    <property type="entry name" value="HTH_1"/>
    <property type="match status" value="1"/>
</dbReference>
<evidence type="ECO:0000256" key="3">
    <source>
        <dbReference type="ARBA" id="ARBA00023125"/>
    </source>
</evidence>
<keyword evidence="4" id="KW-0804">Transcription</keyword>
<keyword evidence="3" id="KW-0238">DNA-binding</keyword>
<dbReference type="InterPro" id="IPR036390">
    <property type="entry name" value="WH_DNA-bd_sf"/>
</dbReference>